<dbReference type="GO" id="GO:0003711">
    <property type="term" value="F:transcription elongation factor activity"/>
    <property type="evidence" value="ECO:0007669"/>
    <property type="project" value="InterPro"/>
</dbReference>
<organism evidence="2">
    <name type="scientific">Xenopsylla cheopis</name>
    <name type="common">Oriental rat flea</name>
    <name type="synonym">Pulex cheopis</name>
    <dbReference type="NCBI Taxonomy" id="163159"/>
    <lineage>
        <taxon>Eukaryota</taxon>
        <taxon>Metazoa</taxon>
        <taxon>Ecdysozoa</taxon>
        <taxon>Arthropoda</taxon>
        <taxon>Hexapoda</taxon>
        <taxon>Insecta</taxon>
        <taxon>Pterygota</taxon>
        <taxon>Neoptera</taxon>
        <taxon>Endopterygota</taxon>
        <taxon>Siphonaptera</taxon>
        <taxon>Pulicidae</taxon>
        <taxon>Xenopsyllinae</taxon>
        <taxon>Xenopsylla</taxon>
    </lineage>
</organism>
<name>A0A6M2DEW4_XENCH</name>
<keyword evidence="2" id="KW-0804">Transcription</keyword>
<evidence type="ECO:0000313" key="2">
    <source>
        <dbReference type="EMBL" id="NOV44384.1"/>
    </source>
</evidence>
<dbReference type="GO" id="GO:0005634">
    <property type="term" value="C:nucleus"/>
    <property type="evidence" value="ECO:0007669"/>
    <property type="project" value="InterPro"/>
</dbReference>
<dbReference type="AlphaFoldDB" id="A0A6M2DEW4"/>
<proteinExistence type="predicted"/>
<dbReference type="PRINTS" id="PR02085">
    <property type="entry name" value="POLR2GRINL1"/>
</dbReference>
<dbReference type="GO" id="GO:0000428">
    <property type="term" value="C:DNA-directed RNA polymerase complex"/>
    <property type="evidence" value="ECO:0007669"/>
    <property type="project" value="UniProtKB-KW"/>
</dbReference>
<sequence>MTIMSLTDRKIIGKIPGLLIARPEGEKQGFIADLSAKTKPELQELLERQEKLLNNKLFISKLHDKGAKIQDFYDKILKEIKNKDIIEQTCESLSKLEVSKKYILEDIEWGKKHEDYEYVDSDDDNEVDTLKILAQNVAHKKQVKKLAPEKALITQKDLEDIIPHAKYLINKDKTSMYKPKFLPHKSTISDVHNPFKELTRCKKLKKFENTAATPPPSINGPVKCLTLQESLHLQQVQEEHRKEVELRHASAKLKEQFNMGASTSTAHILGSYREHQSDDDDDDTNLEQEAYDDEDEDKGTITYTVTEYI</sequence>
<dbReference type="InterPro" id="IPR026213">
    <property type="entry name" value="GRINL1"/>
</dbReference>
<dbReference type="PANTHER" id="PTHR23171">
    <property type="entry name" value="GDOWN1"/>
    <property type="match status" value="1"/>
</dbReference>
<accession>A0A6M2DEW4</accession>
<dbReference type="Pfam" id="PF15328">
    <property type="entry name" value="GCOM2"/>
    <property type="match status" value="1"/>
</dbReference>
<feature type="region of interest" description="Disordered" evidence="1">
    <location>
        <begin position="272"/>
        <end position="309"/>
    </location>
</feature>
<dbReference type="PANTHER" id="PTHR23171:SF13">
    <property type="entry name" value="DNA-DIRECTED RNA POLYMERASE II SUBUNIT GRINL1A"/>
    <property type="match status" value="1"/>
</dbReference>
<dbReference type="EMBL" id="GIIL01000658">
    <property type="protein sequence ID" value="NOV44384.1"/>
    <property type="molecule type" value="Transcribed_RNA"/>
</dbReference>
<protein>
    <submittedName>
        <fullName evidence="2">Putative dna-directed rna polymerase ii subunit grinl1a isoform x3</fullName>
    </submittedName>
</protein>
<keyword evidence="2" id="KW-0240">DNA-directed RNA polymerase</keyword>
<evidence type="ECO:0000256" key="1">
    <source>
        <dbReference type="SAM" id="MobiDB-lite"/>
    </source>
</evidence>
<dbReference type="GO" id="GO:0035556">
    <property type="term" value="P:intracellular signal transduction"/>
    <property type="evidence" value="ECO:0007669"/>
    <property type="project" value="TreeGrafter"/>
</dbReference>
<dbReference type="GO" id="GO:0006368">
    <property type="term" value="P:transcription elongation by RNA polymerase II"/>
    <property type="evidence" value="ECO:0007669"/>
    <property type="project" value="InterPro"/>
</dbReference>
<feature type="compositionally biased region" description="Acidic residues" evidence="1">
    <location>
        <begin position="277"/>
        <end position="297"/>
    </location>
</feature>
<dbReference type="InterPro" id="IPR051375">
    <property type="entry name" value="Tuftelin_GRINL1A/MYZAP/CCD68"/>
</dbReference>
<reference evidence="2" key="1">
    <citation type="submission" date="2020-03" db="EMBL/GenBank/DDBJ databases">
        <title>Transcriptomic Profiling of the Digestive Tract of the Rat Flea, Xenopsylla cheopis, Following Blood Feeding and Infection with Yersinia pestis.</title>
        <authorList>
            <person name="Bland D.M."/>
            <person name="Martens C.A."/>
            <person name="Virtaneva K."/>
            <person name="Kanakabandi K."/>
            <person name="Long D."/>
            <person name="Rosenke R."/>
            <person name="Saturday G.A."/>
            <person name="Hoyt F.H."/>
            <person name="Bruno D.P."/>
            <person name="Ribeiro J.M.C."/>
            <person name="Hinnebusch J."/>
        </authorList>
    </citation>
    <scope>NUCLEOTIDE SEQUENCE</scope>
</reference>